<proteinExistence type="predicted"/>
<dbReference type="OMA" id="FEYRRNC"/>
<dbReference type="InterPro" id="IPR002625">
    <property type="entry name" value="Smr_dom"/>
</dbReference>
<dbReference type="Proteomes" id="UP000001940">
    <property type="component" value="Chromosome II"/>
</dbReference>
<dbReference type="PhylomeDB" id="Q9N495"/>
<dbReference type="eggNOG" id="ENOG502RT9K">
    <property type="taxonomic scope" value="Eukaryota"/>
</dbReference>
<dbReference type="UCSC" id="Y110A2AL.1">
    <property type="organism name" value="c. elegans"/>
</dbReference>
<reference evidence="2 3" key="1">
    <citation type="journal article" date="1998" name="Science">
        <title>Genome sequence of the nematode C. elegans: a platform for investigating biology.</title>
        <authorList>
            <consortium name="The C. elegans sequencing consortium"/>
            <person name="Sulson J.E."/>
            <person name="Waterston R."/>
        </authorList>
    </citation>
    <scope>NUCLEOTIDE SEQUENCE [LARGE SCALE GENOMIC DNA]</scope>
    <source>
        <strain evidence="2 3">Bristol N2</strain>
    </source>
</reference>
<dbReference type="AlphaFoldDB" id="Q9N495"/>
<evidence type="ECO:0000259" key="1">
    <source>
        <dbReference type="PROSITE" id="PS50828"/>
    </source>
</evidence>
<protein>
    <submittedName>
        <fullName evidence="2">Smr domain-containing protein</fullName>
    </submittedName>
</protein>
<dbReference type="SUPFAM" id="SSF160443">
    <property type="entry name" value="SMR domain-like"/>
    <property type="match status" value="1"/>
</dbReference>
<name>Q9N495_CAEEL</name>
<gene>
    <name evidence="2" type="ORF">CELE_Y110A2AL.1</name>
    <name evidence="2 4" type="ORF">Y110A2AL.1</name>
</gene>
<feature type="domain" description="Smr" evidence="1">
    <location>
        <begin position="68"/>
        <end position="142"/>
    </location>
</feature>
<dbReference type="AGR" id="WB:WBGene00022438"/>
<dbReference type="PROSITE" id="PS50828">
    <property type="entry name" value="SMR"/>
    <property type="match status" value="1"/>
</dbReference>
<evidence type="ECO:0000313" key="3">
    <source>
        <dbReference type="Proteomes" id="UP000001940"/>
    </source>
</evidence>
<dbReference type="WormBase" id="Y110A2AL.1">
    <property type="protein sequence ID" value="CE23226"/>
    <property type="gene ID" value="WBGene00022438"/>
</dbReference>
<dbReference type="FunCoup" id="Q9N495">
    <property type="interactions" value="2"/>
</dbReference>
<dbReference type="GeneID" id="190934"/>
<accession>Q9N495</accession>
<organism evidence="2 3">
    <name type="scientific">Caenorhabditis elegans</name>
    <dbReference type="NCBI Taxonomy" id="6239"/>
    <lineage>
        <taxon>Eukaryota</taxon>
        <taxon>Metazoa</taxon>
        <taxon>Ecdysozoa</taxon>
        <taxon>Nematoda</taxon>
        <taxon>Chromadorea</taxon>
        <taxon>Rhabditida</taxon>
        <taxon>Rhabditina</taxon>
        <taxon>Rhabditomorpha</taxon>
        <taxon>Rhabditoidea</taxon>
        <taxon>Rhabditidae</taxon>
        <taxon>Peloderinae</taxon>
        <taxon>Caenorhabditis</taxon>
    </lineage>
</organism>
<dbReference type="OrthoDB" id="5873440at2759"/>
<dbReference type="HOGENOM" id="CLU_143713_1_0_1"/>
<sequence>MNTEKSEKCINVAPSGIRRMKKIHQMEIAQLFEYRRNCLGEKRTAVENVINAKVVAWNLAVVRRRHYFDLHGMTPQGAVDFVAQIVEGRRPGYIKLETGRGNHSKDNIPAIQNRLLQDFGNLSGFQIAIDPSNLGVLILSFQ</sequence>
<dbReference type="SMR" id="Q9N495"/>
<dbReference type="Bgee" id="WBGene00022438">
    <property type="expression patterns" value="Expressed in embryo and 4 other cell types or tissues"/>
</dbReference>
<dbReference type="KEGG" id="cel:CELE_Y110A2AL.1"/>
<dbReference type="InterPro" id="IPR036063">
    <property type="entry name" value="Smr_dom_sf"/>
</dbReference>
<evidence type="ECO:0000313" key="2">
    <source>
        <dbReference type="EMBL" id="CCD72970.1"/>
    </source>
</evidence>
<dbReference type="InParanoid" id="Q9N495"/>
<dbReference type="Gene3D" id="3.30.1370.110">
    <property type="match status" value="1"/>
</dbReference>
<dbReference type="SMART" id="SM00463">
    <property type="entry name" value="SMR"/>
    <property type="match status" value="1"/>
</dbReference>
<dbReference type="EMBL" id="BX284602">
    <property type="protein sequence ID" value="CCD72970.1"/>
    <property type="molecule type" value="Genomic_DNA"/>
</dbReference>
<keyword evidence="3" id="KW-1185">Reference proteome</keyword>
<dbReference type="CTD" id="190934"/>
<dbReference type="RefSeq" id="NP_494390.1">
    <property type="nucleotide sequence ID" value="NM_061989.1"/>
</dbReference>
<evidence type="ECO:0000313" key="4">
    <source>
        <dbReference type="WormBase" id="Y110A2AL.1"/>
    </source>
</evidence>
<dbReference type="PaxDb" id="6239-Y110A2AL.1"/>